<dbReference type="FunFam" id="2.60.120.1440:FF:000001">
    <property type="entry name" value="Putative anti-sigma factor"/>
    <property type="match status" value="1"/>
</dbReference>
<evidence type="ECO:0000313" key="11">
    <source>
        <dbReference type="Proteomes" id="UP000654720"/>
    </source>
</evidence>
<dbReference type="Pfam" id="PF16344">
    <property type="entry name" value="FecR_C"/>
    <property type="match status" value="1"/>
</dbReference>
<dbReference type="Gene3D" id="2.60.120.1440">
    <property type="match status" value="1"/>
</dbReference>
<dbReference type="RefSeq" id="WP_027202705.1">
    <property type="nucleotide sequence ID" value="NZ_CABJDM010000001.1"/>
</dbReference>
<dbReference type="GeneID" id="93098409"/>
<dbReference type="Proteomes" id="UP000654720">
    <property type="component" value="Chromosome"/>
</dbReference>
<dbReference type="OrthoDB" id="649666at2"/>
<dbReference type="EMBL" id="QRZA01000002">
    <property type="protein sequence ID" value="RGV36177.1"/>
    <property type="molecule type" value="Genomic_DNA"/>
</dbReference>
<dbReference type="Proteomes" id="UP000286063">
    <property type="component" value="Unassembled WGS sequence"/>
</dbReference>
<dbReference type="PANTHER" id="PTHR30273:SF2">
    <property type="entry name" value="PROTEIN FECR"/>
    <property type="match status" value="1"/>
</dbReference>
<dbReference type="EMBL" id="CP069450">
    <property type="protein sequence ID" value="QRO48954.1"/>
    <property type="molecule type" value="Genomic_DNA"/>
</dbReference>
<dbReference type="EMBL" id="QSCR01000018">
    <property type="protein sequence ID" value="RGY16688.1"/>
    <property type="molecule type" value="Genomic_DNA"/>
</dbReference>
<evidence type="ECO:0000313" key="6">
    <source>
        <dbReference type="EMBL" id="RGY16688.1"/>
    </source>
</evidence>
<keyword evidence="11" id="KW-1185">Reference proteome</keyword>
<reference evidence="8 9" key="1">
    <citation type="submission" date="2018-08" db="EMBL/GenBank/DDBJ databases">
        <title>A genome reference for cultivated species of the human gut microbiota.</title>
        <authorList>
            <person name="Zou Y."/>
            <person name="Xue W."/>
            <person name="Luo G."/>
        </authorList>
    </citation>
    <scope>NUCLEOTIDE SEQUENCE [LARGE SCALE GENOMIC DNA]</scope>
    <source>
        <strain evidence="5 8">AF14-49</strain>
        <strain evidence="7 9">AF34-33</strain>
        <strain evidence="6 10">OF02-7</strain>
    </source>
</reference>
<evidence type="ECO:0000313" key="4">
    <source>
        <dbReference type="EMBL" id="QRO48954.1"/>
    </source>
</evidence>
<evidence type="ECO:0000313" key="7">
    <source>
        <dbReference type="EMBL" id="RHM47604.1"/>
    </source>
</evidence>
<proteinExistence type="predicted"/>
<sequence>MNVDNEKIKSIIVKSVLGTLTEEENFVLEGWLQENDRNKVLYQKLSSAVELKYKYEQYEGVDVAEAFRRNQRRLRQDVPNRMMKKLLPYAATVLLLFSGAFCFLMNRSGEVREEVPVALSAGGKYAELILANGQKVDLHEGMEIKLRERNSNIQVKGNVVYYHKKKDSVMVEEYNMIRTPLGGEFSLTLADGTKVWLNAMSELRYPVAFGGDTREVELKGEAYFEVKKNEAKPFIVKTDEFNVRVLGTSFNISAYSDFPLAHTTLCSGHVRLSDRMNPGKEVDILPGEQLLFHRDSREMNVQEVDVDVFVSWRDGSFQFDNNTVEEVFTILQRWYNIQVFYANVEVRQELFTGKLPRFDNLQIIIDLIERVSDLKIEVRGKMIYIDK</sequence>
<gene>
    <name evidence="5" type="ORF">DWW18_01800</name>
    <name evidence="7" type="ORF">DWZ68_01135</name>
    <name evidence="6" type="ORF">DXA50_11045</name>
    <name evidence="4" type="ORF">I6J59_13575</name>
</gene>
<keyword evidence="1" id="KW-0812">Transmembrane</keyword>
<dbReference type="Gene3D" id="3.55.50.30">
    <property type="match status" value="1"/>
</dbReference>
<keyword evidence="1" id="KW-0472">Membrane</keyword>
<dbReference type="InterPro" id="IPR012373">
    <property type="entry name" value="Ferrdict_sens_TM"/>
</dbReference>
<accession>A0A412X5J3</accession>
<name>A0A412X5J3_9BACT</name>
<feature type="transmembrane region" description="Helical" evidence="1">
    <location>
        <begin position="86"/>
        <end position="106"/>
    </location>
</feature>
<evidence type="ECO:0000313" key="10">
    <source>
        <dbReference type="Proteomes" id="UP000286063"/>
    </source>
</evidence>
<feature type="domain" description="FecR protein" evidence="2">
    <location>
        <begin position="177"/>
        <end position="254"/>
    </location>
</feature>
<organism evidence="5 8">
    <name type="scientific">Butyricimonas virosa</name>
    <dbReference type="NCBI Taxonomy" id="544645"/>
    <lineage>
        <taxon>Bacteria</taxon>
        <taxon>Pseudomonadati</taxon>
        <taxon>Bacteroidota</taxon>
        <taxon>Bacteroidia</taxon>
        <taxon>Bacteroidales</taxon>
        <taxon>Odoribacteraceae</taxon>
        <taxon>Butyricimonas</taxon>
    </lineage>
</organism>
<dbReference type="Pfam" id="PF04773">
    <property type="entry name" value="FecR"/>
    <property type="match status" value="1"/>
</dbReference>
<dbReference type="InterPro" id="IPR006860">
    <property type="entry name" value="FecR"/>
</dbReference>
<protein>
    <submittedName>
        <fullName evidence="5">DUF4974 domain-containing protein</fullName>
    </submittedName>
    <submittedName>
        <fullName evidence="4">FecR domain-containing protein</fullName>
    </submittedName>
</protein>
<dbReference type="InterPro" id="IPR032508">
    <property type="entry name" value="FecR_C"/>
</dbReference>
<evidence type="ECO:0000259" key="2">
    <source>
        <dbReference type="Pfam" id="PF04773"/>
    </source>
</evidence>
<dbReference type="Proteomes" id="UP000283589">
    <property type="component" value="Unassembled WGS sequence"/>
</dbReference>
<dbReference type="Proteomes" id="UP000286038">
    <property type="component" value="Unassembled WGS sequence"/>
</dbReference>
<dbReference type="STRING" id="1121130.GCA_000519105_00355"/>
<evidence type="ECO:0000313" key="5">
    <source>
        <dbReference type="EMBL" id="RGV36177.1"/>
    </source>
</evidence>
<keyword evidence="1" id="KW-1133">Transmembrane helix</keyword>
<dbReference type="PANTHER" id="PTHR30273">
    <property type="entry name" value="PERIPLASMIC SIGNAL SENSOR AND SIGMA FACTOR ACTIVATOR FECR-RELATED"/>
    <property type="match status" value="1"/>
</dbReference>
<evidence type="ECO:0000256" key="1">
    <source>
        <dbReference type="SAM" id="Phobius"/>
    </source>
</evidence>
<reference evidence="4 11" key="2">
    <citation type="submission" date="2021-02" db="EMBL/GenBank/DDBJ databases">
        <title>FDA dAtabase for Regulatory Grade micrObial Sequences (FDA-ARGOS): Supporting development and validation of Infectious Disease Dx tests.</title>
        <authorList>
            <person name="Carlson P."/>
            <person name="Fischbach M."/>
            <person name="Hastie J."/>
            <person name="Bilen M."/>
            <person name="Cheng A."/>
            <person name="Tallon L."/>
            <person name="Sadzewicz L."/>
            <person name="Zhao X."/>
            <person name="Boylan J."/>
            <person name="Ott S."/>
            <person name="Bowen H."/>
            <person name="Vavikolanu K."/>
            <person name="Mehta A."/>
            <person name="Aluvathingal J."/>
            <person name="Nadendla S."/>
            <person name="Yan Y."/>
            <person name="Sichtig H."/>
        </authorList>
    </citation>
    <scope>NUCLEOTIDE SEQUENCE [LARGE SCALE GENOMIC DNA]</scope>
    <source>
        <strain evidence="4 11">FDAARGOS_1229</strain>
    </source>
</reference>
<dbReference type="EMBL" id="QRPV01000001">
    <property type="protein sequence ID" value="RHM47604.1"/>
    <property type="molecule type" value="Genomic_DNA"/>
</dbReference>
<evidence type="ECO:0000259" key="3">
    <source>
        <dbReference type="Pfam" id="PF16344"/>
    </source>
</evidence>
<dbReference type="GO" id="GO:0016989">
    <property type="term" value="F:sigma factor antagonist activity"/>
    <property type="evidence" value="ECO:0007669"/>
    <property type="project" value="TreeGrafter"/>
</dbReference>
<evidence type="ECO:0000313" key="9">
    <source>
        <dbReference type="Proteomes" id="UP000286038"/>
    </source>
</evidence>
<evidence type="ECO:0000313" key="8">
    <source>
        <dbReference type="Proteomes" id="UP000283589"/>
    </source>
</evidence>
<dbReference type="AlphaFoldDB" id="A0A412X5J3"/>
<feature type="domain" description="Protein FecR C-terminal" evidence="3">
    <location>
        <begin position="317"/>
        <end position="385"/>
    </location>
</feature>